<reference evidence="1 2" key="1">
    <citation type="submission" date="2020-08" db="EMBL/GenBank/DDBJ databases">
        <title>Genomic Encyclopedia of Type Strains, Phase IV (KMG-IV): sequencing the most valuable type-strain genomes for metagenomic binning, comparative biology and taxonomic classification.</title>
        <authorList>
            <person name="Goeker M."/>
        </authorList>
    </citation>
    <scope>NUCLEOTIDE SEQUENCE [LARGE SCALE GENOMIC DNA]</scope>
    <source>
        <strain evidence="1 2">DSM 27939</strain>
    </source>
</reference>
<organism evidence="1 2">
    <name type="scientific">Deinococcus humi</name>
    <dbReference type="NCBI Taxonomy" id="662880"/>
    <lineage>
        <taxon>Bacteria</taxon>
        <taxon>Thermotogati</taxon>
        <taxon>Deinococcota</taxon>
        <taxon>Deinococci</taxon>
        <taxon>Deinococcales</taxon>
        <taxon>Deinococcaceae</taxon>
        <taxon>Deinococcus</taxon>
    </lineage>
</organism>
<dbReference type="EMBL" id="JACHFL010000004">
    <property type="protein sequence ID" value="MBB5363066.1"/>
    <property type="molecule type" value="Genomic_DNA"/>
</dbReference>
<name>A0A7W8JTS5_9DEIO</name>
<gene>
    <name evidence="1" type="ORF">HNQ08_002164</name>
</gene>
<proteinExistence type="predicted"/>
<comment type="caution">
    <text evidence="1">The sequence shown here is derived from an EMBL/GenBank/DDBJ whole genome shotgun (WGS) entry which is preliminary data.</text>
</comment>
<dbReference type="Proteomes" id="UP000552709">
    <property type="component" value="Unassembled WGS sequence"/>
</dbReference>
<accession>A0A7W8JTS5</accession>
<evidence type="ECO:0000313" key="1">
    <source>
        <dbReference type="EMBL" id="MBB5363066.1"/>
    </source>
</evidence>
<sequence>MTLDLTPRVTAPSFSANPLEYYHWHLKNHPEMYAGFRTLADQYRAVDPTRRVSADMVCHVLRYHSGLRADDDQFVVNNNMTPLYARLYKHEREDATIETRTSQLDALTDDEWAALLALLPEEERRGY</sequence>
<evidence type="ECO:0000313" key="2">
    <source>
        <dbReference type="Proteomes" id="UP000552709"/>
    </source>
</evidence>
<keyword evidence="2" id="KW-1185">Reference proteome</keyword>
<dbReference type="RefSeq" id="WP_184131253.1">
    <property type="nucleotide sequence ID" value="NZ_JACHFL010000004.1"/>
</dbReference>
<dbReference type="AlphaFoldDB" id="A0A7W8JTS5"/>
<protein>
    <submittedName>
        <fullName evidence="1">Uncharacterized protein</fullName>
    </submittedName>
</protein>